<dbReference type="Pfam" id="PF00702">
    <property type="entry name" value="Hydrolase"/>
    <property type="match status" value="1"/>
</dbReference>
<keyword evidence="3" id="KW-1185">Reference proteome</keyword>
<evidence type="ECO:0000313" key="2">
    <source>
        <dbReference type="EMBL" id="SHF67468.1"/>
    </source>
</evidence>
<gene>
    <name evidence="2" type="ORF">SAMN05444351_0424</name>
</gene>
<dbReference type="InterPro" id="IPR023214">
    <property type="entry name" value="HAD_sf"/>
</dbReference>
<keyword evidence="1 2" id="KW-0378">Hydrolase</keyword>
<dbReference type="PANTHER" id="PTHR43316">
    <property type="entry name" value="HYDROLASE, HALOACID DELAHOGENASE-RELATED"/>
    <property type="match status" value="1"/>
</dbReference>
<dbReference type="EMBL" id="FQVX01000001">
    <property type="protein sequence ID" value="SHF67468.1"/>
    <property type="molecule type" value="Genomic_DNA"/>
</dbReference>
<dbReference type="Proteomes" id="UP000184471">
    <property type="component" value="Unassembled WGS sequence"/>
</dbReference>
<dbReference type="GO" id="GO:0016787">
    <property type="term" value="F:hydrolase activity"/>
    <property type="evidence" value="ECO:0007669"/>
    <property type="project" value="UniProtKB-KW"/>
</dbReference>
<organism evidence="2 3">
    <name type="scientific">Geodermatophilus nigrescens</name>
    <dbReference type="NCBI Taxonomy" id="1070870"/>
    <lineage>
        <taxon>Bacteria</taxon>
        <taxon>Bacillati</taxon>
        <taxon>Actinomycetota</taxon>
        <taxon>Actinomycetes</taxon>
        <taxon>Geodermatophilales</taxon>
        <taxon>Geodermatophilaceae</taxon>
        <taxon>Geodermatophilus</taxon>
    </lineage>
</organism>
<protein>
    <submittedName>
        <fullName evidence="2">Putative hydrolase of the HAD superfamily</fullName>
    </submittedName>
</protein>
<dbReference type="SFLD" id="SFLDG01129">
    <property type="entry name" value="C1.5:_HAD__Beta-PGM__Phosphata"/>
    <property type="match status" value="1"/>
</dbReference>
<dbReference type="SFLD" id="SFLDS00003">
    <property type="entry name" value="Haloacid_Dehalogenase"/>
    <property type="match status" value="1"/>
</dbReference>
<dbReference type="InterPro" id="IPR036412">
    <property type="entry name" value="HAD-like_sf"/>
</dbReference>
<evidence type="ECO:0000256" key="1">
    <source>
        <dbReference type="ARBA" id="ARBA00022801"/>
    </source>
</evidence>
<sequence>MTGAPAWDGPPPLAVVVDLDDTLYPQAAYLAGAAEAVGRASAAAGLDGARVHAALVRELAAGSDRGGTIDRALLAAGVPDADLPGLVLPLVAAFTAHEPVALAPYPGAAAALAALAREVPVGCLTDGNPAIQAAKLAATGLLPLLAEVLVTDTLGGRAARKPAPEGLRVLAGRLGVPADRVLVIGDRPGKDVAVAAAVGARAVRVRQGEYADAPDVPPAWAVTADFPAAAALALGVLTGSPAAAAH</sequence>
<dbReference type="SUPFAM" id="SSF56784">
    <property type="entry name" value="HAD-like"/>
    <property type="match status" value="1"/>
</dbReference>
<name>A0A1M5DKB6_9ACTN</name>
<evidence type="ECO:0000313" key="3">
    <source>
        <dbReference type="Proteomes" id="UP000184471"/>
    </source>
</evidence>
<accession>A0A1M5DKB6</accession>
<dbReference type="InterPro" id="IPR051540">
    <property type="entry name" value="S-2-haloacid_dehalogenase"/>
</dbReference>
<dbReference type="Gene3D" id="3.40.50.1000">
    <property type="entry name" value="HAD superfamily/HAD-like"/>
    <property type="match status" value="1"/>
</dbReference>
<dbReference type="AlphaFoldDB" id="A0A1M5DKB6"/>
<dbReference type="PANTHER" id="PTHR43316:SF3">
    <property type="entry name" value="HALOACID DEHALOGENASE, TYPE II (AFU_ORTHOLOGUE AFUA_2G07750)-RELATED"/>
    <property type="match status" value="1"/>
</dbReference>
<reference evidence="2 3" key="1">
    <citation type="submission" date="2016-11" db="EMBL/GenBank/DDBJ databases">
        <authorList>
            <person name="Jaros S."/>
            <person name="Januszkiewicz K."/>
            <person name="Wedrychowicz H."/>
        </authorList>
    </citation>
    <scope>NUCLEOTIDE SEQUENCE [LARGE SCALE GENOMIC DNA]</scope>
    <source>
        <strain evidence="2 3">DSM 45408</strain>
    </source>
</reference>
<dbReference type="STRING" id="1070870.SAMN05444351_0424"/>
<dbReference type="RefSeq" id="WP_073419466.1">
    <property type="nucleotide sequence ID" value="NZ_FQVX01000001.1"/>
</dbReference>
<proteinExistence type="predicted"/>
<dbReference type="OrthoDB" id="3680851at2"/>